<proteinExistence type="predicted"/>
<dbReference type="GO" id="GO:0032259">
    <property type="term" value="P:methylation"/>
    <property type="evidence" value="ECO:0007669"/>
    <property type="project" value="UniProtKB-KW"/>
</dbReference>
<gene>
    <name evidence="2" type="ORF">HMH01_03240</name>
</gene>
<evidence type="ECO:0000313" key="3">
    <source>
        <dbReference type="Proteomes" id="UP000572377"/>
    </source>
</evidence>
<dbReference type="InterPro" id="IPR041698">
    <property type="entry name" value="Methyltransf_25"/>
</dbReference>
<comment type="caution">
    <text evidence="2">The sequence shown here is derived from an EMBL/GenBank/DDBJ whole genome shotgun (WGS) entry which is preliminary data.</text>
</comment>
<organism evidence="2 3">
    <name type="scientific">Halovulum dunhuangense</name>
    <dbReference type="NCBI Taxonomy" id="1505036"/>
    <lineage>
        <taxon>Bacteria</taxon>
        <taxon>Pseudomonadati</taxon>
        <taxon>Pseudomonadota</taxon>
        <taxon>Alphaproteobacteria</taxon>
        <taxon>Rhodobacterales</taxon>
        <taxon>Paracoccaceae</taxon>
        <taxon>Halovulum</taxon>
    </lineage>
</organism>
<dbReference type="InterPro" id="IPR029063">
    <property type="entry name" value="SAM-dependent_MTases_sf"/>
</dbReference>
<keyword evidence="2" id="KW-0808">Transferase</keyword>
<keyword evidence="2" id="KW-0489">Methyltransferase</keyword>
<feature type="domain" description="Methyltransferase" evidence="1">
    <location>
        <begin position="37"/>
        <end position="120"/>
    </location>
</feature>
<dbReference type="Pfam" id="PF13649">
    <property type="entry name" value="Methyltransf_25"/>
    <property type="match status" value="1"/>
</dbReference>
<reference evidence="2 3" key="1">
    <citation type="submission" date="2020-05" db="EMBL/GenBank/DDBJ databases">
        <title>Gimesia benthica sp. nov., a novel planctomycete isolated from a deep-sea water sample of the Northwest Indian Ocean.</title>
        <authorList>
            <person name="Wang J."/>
            <person name="Ruan C."/>
            <person name="Song L."/>
            <person name="Zhu Y."/>
            <person name="Li A."/>
            <person name="Zheng X."/>
            <person name="Wang L."/>
            <person name="Lu Z."/>
            <person name="Huang Y."/>
            <person name="Du W."/>
            <person name="Zhou Y."/>
            <person name="Huang L."/>
            <person name="Dai X."/>
        </authorList>
    </citation>
    <scope>NUCLEOTIDE SEQUENCE [LARGE SCALE GENOMIC DNA]</scope>
    <source>
        <strain evidence="2 3">YYQ-30</strain>
    </source>
</reference>
<dbReference type="AlphaFoldDB" id="A0A849KZP9"/>
<dbReference type="EMBL" id="JABFBC010000001">
    <property type="protein sequence ID" value="NNU79444.1"/>
    <property type="molecule type" value="Genomic_DNA"/>
</dbReference>
<dbReference type="Gene3D" id="3.40.50.150">
    <property type="entry name" value="Vaccinia Virus protein VP39"/>
    <property type="match status" value="1"/>
</dbReference>
<dbReference type="Proteomes" id="UP000572377">
    <property type="component" value="Unassembled WGS sequence"/>
</dbReference>
<dbReference type="RefSeq" id="WP_171322442.1">
    <property type="nucleotide sequence ID" value="NZ_JABFBC010000001.1"/>
</dbReference>
<evidence type="ECO:0000313" key="2">
    <source>
        <dbReference type="EMBL" id="NNU79444.1"/>
    </source>
</evidence>
<keyword evidence="3" id="KW-1185">Reference proteome</keyword>
<name>A0A849KZP9_9RHOB</name>
<dbReference type="SUPFAM" id="SSF53335">
    <property type="entry name" value="S-adenosyl-L-methionine-dependent methyltransferases"/>
    <property type="match status" value="1"/>
</dbReference>
<protein>
    <submittedName>
        <fullName evidence="2">Class I SAM-dependent methyltransferase</fullName>
    </submittedName>
</protein>
<accession>A0A849KZP9</accession>
<dbReference type="GO" id="GO:0008168">
    <property type="term" value="F:methyltransferase activity"/>
    <property type="evidence" value="ECO:0007669"/>
    <property type="project" value="UniProtKB-KW"/>
</dbReference>
<evidence type="ECO:0000259" key="1">
    <source>
        <dbReference type="Pfam" id="PF13649"/>
    </source>
</evidence>
<sequence length="253" mass="26567">MGFSPDWLSLREPADHAARDAALLNAAAGAAGRAPVVLDLGCGTGSTIRAFGTRLPETTRWRLVDLDPTLLEHAARQAPQAQTFRLNLSDLDALPLEGVTLVTASALLDLMPRDWVARLADRLAGAGCAFYAALNYDGMMRWTPAHPDDAGITDAFNRHQRGDKGIGPALGPDAGPVAAELFRARGFEVRLADSPWVLGPSEARLHAELAQGIARAAEETGLAADAWAAARATPDWAGSAVIGHCDLLAIPGA</sequence>